<dbReference type="InterPro" id="IPR023228">
    <property type="entry name" value="SAM_OH_AdoTrfase_N_sf"/>
</dbReference>
<dbReference type="OrthoDB" id="9792195at2"/>
<accession>A0A1R1MMS1</accession>
<evidence type="ECO:0000313" key="5">
    <source>
        <dbReference type="EMBL" id="OMH41067.1"/>
    </source>
</evidence>
<dbReference type="Gene3D" id="3.40.50.10790">
    <property type="entry name" value="S-adenosyl-l-methionine hydroxide adenosyltransferase, N-terminal"/>
    <property type="match status" value="1"/>
</dbReference>
<dbReference type="EMBL" id="MOEN01000004">
    <property type="protein sequence ID" value="OMH41067.1"/>
    <property type="molecule type" value="Genomic_DNA"/>
</dbReference>
<keyword evidence="1" id="KW-0949">S-adenosyl-L-methionine</keyword>
<dbReference type="Proteomes" id="UP000187408">
    <property type="component" value="Unassembled WGS sequence"/>
</dbReference>
<gene>
    <name evidence="5" type="ORF">BLW93_01735</name>
</gene>
<evidence type="ECO:0000256" key="1">
    <source>
        <dbReference type="ARBA" id="ARBA00022691"/>
    </source>
</evidence>
<organism evidence="5 6">
    <name type="scientific">Desulfurobacterium indicum</name>
    <dbReference type="NCBI Taxonomy" id="1914305"/>
    <lineage>
        <taxon>Bacteria</taxon>
        <taxon>Pseudomonadati</taxon>
        <taxon>Aquificota</taxon>
        <taxon>Aquificia</taxon>
        <taxon>Desulfurobacteriales</taxon>
        <taxon>Desulfurobacteriaceae</taxon>
        <taxon>Desulfurobacterium</taxon>
    </lineage>
</organism>
<dbReference type="Pfam" id="PF01887">
    <property type="entry name" value="SAM_HAT_N"/>
    <property type="match status" value="1"/>
</dbReference>
<proteinExistence type="inferred from homology"/>
<dbReference type="Gene3D" id="2.40.30.90">
    <property type="entry name" value="Bacterial fluorinating enzyme like"/>
    <property type="match status" value="1"/>
</dbReference>
<dbReference type="SUPFAM" id="SSF101852">
    <property type="entry name" value="Bacterial fluorinating enzyme, C-terminal domain"/>
    <property type="match status" value="1"/>
</dbReference>
<dbReference type="PANTHER" id="PTHR35092">
    <property type="entry name" value="CHLORINASE MJ1651"/>
    <property type="match status" value="1"/>
</dbReference>
<evidence type="ECO:0000259" key="4">
    <source>
        <dbReference type="Pfam" id="PF20257"/>
    </source>
</evidence>
<dbReference type="AlphaFoldDB" id="A0A1R1MMS1"/>
<name>A0A1R1MMS1_9BACT</name>
<evidence type="ECO:0000313" key="6">
    <source>
        <dbReference type="Proteomes" id="UP000187408"/>
    </source>
</evidence>
<keyword evidence="6" id="KW-1185">Reference proteome</keyword>
<dbReference type="Pfam" id="PF20257">
    <property type="entry name" value="SAM_HAT_C"/>
    <property type="match status" value="1"/>
</dbReference>
<dbReference type="STRING" id="1914305.BLW93_01735"/>
<dbReference type="PIRSF" id="PIRSF006779">
    <property type="entry name" value="UCP006779"/>
    <property type="match status" value="1"/>
</dbReference>
<dbReference type="InterPro" id="IPR046469">
    <property type="entry name" value="SAM_HAT_N"/>
</dbReference>
<protein>
    <recommendedName>
        <fullName evidence="7">S-adenosyl-l-methionine hydroxide adenosyltransferase</fullName>
    </recommendedName>
</protein>
<evidence type="ECO:0000256" key="2">
    <source>
        <dbReference type="ARBA" id="ARBA00024035"/>
    </source>
</evidence>
<dbReference type="PANTHER" id="PTHR35092:SF1">
    <property type="entry name" value="CHLORINASE MJ1651"/>
    <property type="match status" value="1"/>
</dbReference>
<dbReference type="InterPro" id="IPR002747">
    <property type="entry name" value="SAM_OH_AdoTrfase"/>
</dbReference>
<feature type="domain" description="S-adenosyl-l-methionine hydroxide adenosyltransferase N-terminal" evidence="3">
    <location>
        <begin position="5"/>
        <end position="142"/>
    </location>
</feature>
<reference evidence="5 6" key="1">
    <citation type="submission" date="2016-10" db="EMBL/GenBank/DDBJ databases">
        <title>Genome sequence of a sulfur-reducing bacterium Desulfurobacterium indicum K6013.</title>
        <authorList>
            <person name="Cao J."/>
            <person name="Shao Z."/>
            <person name="Alain K."/>
            <person name="Jebbar M."/>
        </authorList>
    </citation>
    <scope>NUCLEOTIDE SEQUENCE [LARGE SCALE GENOMIC DNA]</scope>
    <source>
        <strain evidence="5 6">K6013</strain>
    </source>
</reference>
<dbReference type="InterPro" id="IPR023227">
    <property type="entry name" value="SAM_OH_AdoTrfase_C_sf"/>
</dbReference>
<comment type="caution">
    <text evidence="5">The sequence shown here is derived from an EMBL/GenBank/DDBJ whole genome shotgun (WGS) entry which is preliminary data.</text>
</comment>
<dbReference type="RefSeq" id="WP_076712396.1">
    <property type="nucleotide sequence ID" value="NZ_MOEN01000004.1"/>
</dbReference>
<sequence length="255" mass="28489">MENLIAVMSDYGLKDTYVGTLKATLYMNNPEARVVDITHYIRPFDLVDAAIKLKWSYKYFPSGTVFLIAVDPDPSAELLIISTEKYYIVTPNNGIPSLMLEEEPADSVYVITADHYFIEGKGNFRGRNQLAPIAAQLAKFQSPFYLGDSKDLSIIKRFRIPSPKEIAPGKFECIVIDVDGFGNLILNMESTGQLPSKVTINGVEITNASENFENYQKGEFFVSINPEGHYQIISYMASAARLLKATRGTKVTVEF</sequence>
<evidence type="ECO:0000259" key="3">
    <source>
        <dbReference type="Pfam" id="PF01887"/>
    </source>
</evidence>
<feature type="domain" description="S-adenosyl-l-methionine hydroxide adenosyltransferase C-terminal" evidence="4">
    <location>
        <begin position="175"/>
        <end position="252"/>
    </location>
</feature>
<comment type="similarity">
    <text evidence="2">Belongs to the SAM hydrolase / SAM-dependent halogenase family.</text>
</comment>
<dbReference type="InterPro" id="IPR046470">
    <property type="entry name" value="SAM_HAT_C"/>
</dbReference>
<evidence type="ECO:0008006" key="7">
    <source>
        <dbReference type="Google" id="ProtNLM"/>
    </source>
</evidence>
<dbReference type="SUPFAM" id="SSF102522">
    <property type="entry name" value="Bacterial fluorinating enzyme, N-terminal domain"/>
    <property type="match status" value="1"/>
</dbReference>